<sequence length="40" mass="4464">MPSERRRRWDAEWCAAALAIPAAWGGGGQNISAEFDRMTQ</sequence>
<protein>
    <submittedName>
        <fullName evidence="1">Uncharacterized protein</fullName>
    </submittedName>
</protein>
<reference evidence="1 2" key="1">
    <citation type="journal article" date="2015" name="Genome Announc.">
        <title>Complete Genome Sequence of the Novel Leech Symbiont Mucinivorans hirudinis M3T.</title>
        <authorList>
            <person name="Nelson M.C."/>
            <person name="Bomar L."/>
            <person name="Graf J."/>
        </authorList>
    </citation>
    <scope>NUCLEOTIDE SEQUENCE [LARGE SCALE GENOMIC DNA]</scope>
    <source>
        <strain evidence="2">M3</strain>
    </source>
</reference>
<dbReference type="HOGENOM" id="CLU_3292610_0_0_10"/>
<gene>
    <name evidence="1" type="ORF">BN938_0428</name>
</gene>
<organism evidence="1 2">
    <name type="scientific">Mucinivorans hirudinis</name>
    <dbReference type="NCBI Taxonomy" id="1433126"/>
    <lineage>
        <taxon>Bacteria</taxon>
        <taxon>Pseudomonadati</taxon>
        <taxon>Bacteroidota</taxon>
        <taxon>Bacteroidia</taxon>
        <taxon>Bacteroidales</taxon>
        <taxon>Rikenellaceae</taxon>
        <taxon>Mucinivorans</taxon>
    </lineage>
</organism>
<keyword evidence="2" id="KW-1185">Reference proteome</keyword>
<proteinExistence type="predicted"/>
<dbReference type="KEGG" id="rbc:BN938_0428"/>
<dbReference type="Proteomes" id="UP000027616">
    <property type="component" value="Chromosome I"/>
</dbReference>
<evidence type="ECO:0000313" key="1">
    <source>
        <dbReference type="EMBL" id="CDN30533.1"/>
    </source>
</evidence>
<dbReference type="EMBL" id="HG934468">
    <property type="protein sequence ID" value="CDN30533.1"/>
    <property type="molecule type" value="Genomic_DNA"/>
</dbReference>
<dbReference type="STRING" id="1433126.BN938_0428"/>
<name>A0A060R9Q7_9BACT</name>
<dbReference type="AlphaFoldDB" id="A0A060R9Q7"/>
<evidence type="ECO:0000313" key="2">
    <source>
        <dbReference type="Proteomes" id="UP000027616"/>
    </source>
</evidence>
<accession>A0A060R9Q7</accession>